<sequence length="222" mass="23787">MLGADISACIVLVLTPDPSMFQIFGYPSPPHNNHILAMIIPYTRIDMGQADAGAGGNWLNETIGNLVKSRAPSYNNTRFHQAIVQLGDSDAAGTYCHHIPYARIVRALDTGIVGTTRANTITYLQGILQALNLPTVDNTIVGWNTCRQGFDTFVTWACESICDWPGNQWLGQGTGDGNGTRIDNPVQGSAHFANLTQRLAASDVTLGNAIPTLDVASAYVAL</sequence>
<gene>
    <name evidence="1" type="ORF">Hypma_005658</name>
</gene>
<protein>
    <submittedName>
        <fullName evidence="1">Uncharacterized protein</fullName>
    </submittedName>
</protein>
<comment type="caution">
    <text evidence="1">The sequence shown here is derived from an EMBL/GenBank/DDBJ whole genome shotgun (WGS) entry which is preliminary data.</text>
</comment>
<dbReference type="AlphaFoldDB" id="A0A369K3Y9"/>
<reference evidence="1" key="1">
    <citation type="submission" date="2018-04" db="EMBL/GenBank/DDBJ databases">
        <title>Whole genome sequencing of Hypsizygus marmoreus.</title>
        <authorList>
            <person name="Choi I.-G."/>
            <person name="Min B."/>
            <person name="Kim J.-G."/>
            <person name="Kim S."/>
            <person name="Oh Y.-L."/>
            <person name="Kong W.-S."/>
            <person name="Park H."/>
            <person name="Jeong J."/>
            <person name="Song E.-S."/>
        </authorList>
    </citation>
    <scope>NUCLEOTIDE SEQUENCE [LARGE SCALE GENOMIC DNA]</scope>
    <source>
        <strain evidence="1">51987-8</strain>
    </source>
</reference>
<dbReference type="OrthoDB" id="2849761at2759"/>
<dbReference type="InParanoid" id="A0A369K3Y9"/>
<proteinExistence type="predicted"/>
<name>A0A369K3Y9_HYPMA</name>
<accession>A0A369K3Y9</accession>
<keyword evidence="2" id="KW-1185">Reference proteome</keyword>
<dbReference type="Proteomes" id="UP000076154">
    <property type="component" value="Unassembled WGS sequence"/>
</dbReference>
<evidence type="ECO:0000313" key="2">
    <source>
        <dbReference type="Proteomes" id="UP000076154"/>
    </source>
</evidence>
<dbReference type="EMBL" id="LUEZ02000029">
    <property type="protein sequence ID" value="RDB26573.1"/>
    <property type="molecule type" value="Genomic_DNA"/>
</dbReference>
<evidence type="ECO:0000313" key="1">
    <source>
        <dbReference type="EMBL" id="RDB26573.1"/>
    </source>
</evidence>
<organism evidence="1 2">
    <name type="scientific">Hypsizygus marmoreus</name>
    <name type="common">White beech mushroom</name>
    <name type="synonym">Agaricus marmoreus</name>
    <dbReference type="NCBI Taxonomy" id="39966"/>
    <lineage>
        <taxon>Eukaryota</taxon>
        <taxon>Fungi</taxon>
        <taxon>Dikarya</taxon>
        <taxon>Basidiomycota</taxon>
        <taxon>Agaricomycotina</taxon>
        <taxon>Agaricomycetes</taxon>
        <taxon>Agaricomycetidae</taxon>
        <taxon>Agaricales</taxon>
        <taxon>Tricholomatineae</taxon>
        <taxon>Lyophyllaceae</taxon>
        <taxon>Hypsizygus</taxon>
    </lineage>
</organism>